<dbReference type="Pfam" id="PF12840">
    <property type="entry name" value="HTH_20"/>
    <property type="match status" value="1"/>
</dbReference>
<dbReference type="Gene3D" id="6.10.140.2180">
    <property type="match status" value="1"/>
</dbReference>
<dbReference type="Proteomes" id="UP000005801">
    <property type="component" value="Unassembled WGS sequence"/>
</dbReference>
<sequence>MARKQRSKAELVLHPARMRILSALGGRHATAKELRRMLPQIPQASLYRHLRALHEGAVLEIVEEREVNGAIERSFAVRAGQGRLSPEELEHLGPDEHLDAFNVFVAMLVESFGAYVERTPQEQLGRDGAAYNLATLWLSEAERASLHAAMVELVEGALSHEPTPERRAYALASVVIPDALTPSEP</sequence>
<dbReference type="STRING" id="391625.PPSIR1_41954"/>
<evidence type="ECO:0000313" key="1">
    <source>
        <dbReference type="EMBL" id="EDM80520.1"/>
    </source>
</evidence>
<comment type="caution">
    <text evidence="1">The sequence shown here is derived from an EMBL/GenBank/DDBJ whole genome shotgun (WGS) entry which is preliminary data.</text>
</comment>
<dbReference type="eggNOG" id="COG0640">
    <property type="taxonomic scope" value="Bacteria"/>
</dbReference>
<protein>
    <recommendedName>
        <fullName evidence="3">HTH arsR-type domain-containing protein</fullName>
    </recommendedName>
</protein>
<dbReference type="RefSeq" id="WP_006970381.1">
    <property type="nucleotide sequence ID" value="NZ_ABCS01000010.1"/>
</dbReference>
<proteinExistence type="predicted"/>
<dbReference type="EMBL" id="ABCS01000010">
    <property type="protein sequence ID" value="EDM80520.1"/>
    <property type="molecule type" value="Genomic_DNA"/>
</dbReference>
<gene>
    <name evidence="1" type="ORF">PPSIR1_41954</name>
</gene>
<dbReference type="InterPro" id="IPR036390">
    <property type="entry name" value="WH_DNA-bd_sf"/>
</dbReference>
<dbReference type="InterPro" id="IPR036388">
    <property type="entry name" value="WH-like_DNA-bd_sf"/>
</dbReference>
<reference evidence="1 2" key="1">
    <citation type="submission" date="2007-06" db="EMBL/GenBank/DDBJ databases">
        <authorList>
            <person name="Shimkets L."/>
            <person name="Ferriera S."/>
            <person name="Johnson J."/>
            <person name="Kravitz S."/>
            <person name="Beeson K."/>
            <person name="Sutton G."/>
            <person name="Rogers Y.-H."/>
            <person name="Friedman R."/>
            <person name="Frazier M."/>
            <person name="Venter J.C."/>
        </authorList>
    </citation>
    <scope>NUCLEOTIDE SEQUENCE [LARGE SCALE GENOMIC DNA]</scope>
    <source>
        <strain evidence="1 2">SIR-1</strain>
    </source>
</reference>
<evidence type="ECO:0008006" key="3">
    <source>
        <dbReference type="Google" id="ProtNLM"/>
    </source>
</evidence>
<name>A6G0Y2_9BACT</name>
<dbReference type="SUPFAM" id="SSF46785">
    <property type="entry name" value="Winged helix' DNA-binding domain"/>
    <property type="match status" value="1"/>
</dbReference>
<dbReference type="OrthoDB" id="5949858at2"/>
<dbReference type="Gene3D" id="1.10.10.10">
    <property type="entry name" value="Winged helix-like DNA-binding domain superfamily/Winged helix DNA-binding domain"/>
    <property type="match status" value="1"/>
</dbReference>
<organism evidence="1 2">
    <name type="scientific">Plesiocystis pacifica SIR-1</name>
    <dbReference type="NCBI Taxonomy" id="391625"/>
    <lineage>
        <taxon>Bacteria</taxon>
        <taxon>Pseudomonadati</taxon>
        <taxon>Myxococcota</taxon>
        <taxon>Polyangia</taxon>
        <taxon>Nannocystales</taxon>
        <taxon>Nannocystaceae</taxon>
        <taxon>Plesiocystis</taxon>
    </lineage>
</organism>
<dbReference type="AlphaFoldDB" id="A6G0Y2"/>
<accession>A6G0Y2</accession>
<keyword evidence="2" id="KW-1185">Reference proteome</keyword>
<evidence type="ECO:0000313" key="2">
    <source>
        <dbReference type="Proteomes" id="UP000005801"/>
    </source>
</evidence>